<reference evidence="1 2" key="1">
    <citation type="submission" date="2015-04" db="EMBL/GenBank/DDBJ databases">
        <authorList>
            <person name="Syromyatnikov M.Y."/>
            <person name="Popov V.N."/>
        </authorList>
    </citation>
    <scope>NUCLEOTIDE SEQUENCE [LARGE SCALE GENOMIC DNA]</scope>
</reference>
<evidence type="ECO:0000313" key="1">
    <source>
        <dbReference type="EMBL" id="CRK89143.1"/>
    </source>
</evidence>
<organism evidence="1 2">
    <name type="scientific">Clunio marinus</name>
    <dbReference type="NCBI Taxonomy" id="568069"/>
    <lineage>
        <taxon>Eukaryota</taxon>
        <taxon>Metazoa</taxon>
        <taxon>Ecdysozoa</taxon>
        <taxon>Arthropoda</taxon>
        <taxon>Hexapoda</taxon>
        <taxon>Insecta</taxon>
        <taxon>Pterygota</taxon>
        <taxon>Neoptera</taxon>
        <taxon>Endopterygota</taxon>
        <taxon>Diptera</taxon>
        <taxon>Nematocera</taxon>
        <taxon>Chironomoidea</taxon>
        <taxon>Chironomidae</taxon>
        <taxon>Clunio</taxon>
    </lineage>
</organism>
<dbReference type="EMBL" id="CVRI01000011">
    <property type="protein sequence ID" value="CRK89143.1"/>
    <property type="molecule type" value="Genomic_DNA"/>
</dbReference>
<dbReference type="Proteomes" id="UP000183832">
    <property type="component" value="Unassembled WGS sequence"/>
</dbReference>
<sequence>MIDNINLKFNKNITNISYTLQNDGIHSTSLNVSFDNFYDIGKLRFTFSINFPENDQDQRYKREYFRTTADLGKLLKGAFGNSFTEQMIRNVMVTTKNLSIPLKKGFYYIHDFSFPEIFLPYGLPTRACLKSVLEGKIRGQKKSVRGSSWEFFIHRI</sequence>
<protein>
    <submittedName>
        <fullName evidence="1">CLUMA_CG002904, isoform A</fullName>
    </submittedName>
</protein>
<evidence type="ECO:0000313" key="2">
    <source>
        <dbReference type="Proteomes" id="UP000183832"/>
    </source>
</evidence>
<keyword evidence="2" id="KW-1185">Reference proteome</keyword>
<name>A0A1J1HM58_9DIPT</name>
<proteinExistence type="predicted"/>
<accession>A0A1J1HM58</accession>
<dbReference type="AlphaFoldDB" id="A0A1J1HM58"/>
<gene>
    <name evidence="1" type="ORF">CLUMA_CG002904</name>
</gene>